<feature type="domain" description="HAMP" evidence="15">
    <location>
        <begin position="176"/>
        <end position="228"/>
    </location>
</feature>
<keyword evidence="9" id="KW-0067">ATP-binding</keyword>
<sequence>MIRNFKKSITYKIFLITTALLCISALLIYLIFYFLLPSYYYKYKTDTLNEEINELVQTVDSLPFYQAKEILDEFNYNNNASIVIHDSHGNIIYIPPVPARIVQKITMTDDQLSIKQNTSVYTLEKNINFLDGSYIATVYATLQPIDEASDVIFKLMPYIALIVLLISLVGAFLYAKLITNPLLKINHVAKRMAELDFTHRCKTDSKDEIGELSNSLNELSSNLEKTMFDLQKANEQLKDDIQKERELEVKRREFLATISHELKSPITAVMGQLEAMIYRIGVYKDRDKYLKRSFSIMQNMQRLVNEILEISKLETYDFLPQLQRINLSQLLQSILNNHEYFSREKQLEMKKEIEPDLYIRADKDLLQKALSNIVNNAIKYSKDKEQVITKLSHDNHIIILKVLNTGAHIGEAELTKIFQPFYRIEKSRSRSTGGSGLGLFIVKRVMEIHGVDYALTNTEDGVQFTMKFNKEA</sequence>
<keyword evidence="17" id="KW-1185">Reference proteome</keyword>
<organism evidence="16 17">
    <name type="scientific">Thermoflavimicrobium daqui</name>
    <dbReference type="NCBI Taxonomy" id="2137476"/>
    <lineage>
        <taxon>Bacteria</taxon>
        <taxon>Bacillati</taxon>
        <taxon>Bacillota</taxon>
        <taxon>Bacilli</taxon>
        <taxon>Bacillales</taxon>
        <taxon>Thermoactinomycetaceae</taxon>
        <taxon>Thermoflavimicrobium</taxon>
    </lineage>
</organism>
<feature type="transmembrane region" description="Helical" evidence="13">
    <location>
        <begin position="12"/>
        <end position="36"/>
    </location>
</feature>
<dbReference type="Gene3D" id="3.30.565.10">
    <property type="entry name" value="Histidine kinase-like ATPase, C-terminal domain"/>
    <property type="match status" value="1"/>
</dbReference>
<evidence type="ECO:0000256" key="11">
    <source>
        <dbReference type="ARBA" id="ARBA00023136"/>
    </source>
</evidence>
<comment type="subcellular location">
    <subcellularLocation>
        <location evidence="2">Cell membrane</location>
        <topology evidence="2">Multi-pass membrane protein</topology>
    </subcellularLocation>
</comment>
<dbReference type="SUPFAM" id="SSF158472">
    <property type="entry name" value="HAMP domain-like"/>
    <property type="match status" value="1"/>
</dbReference>
<dbReference type="InterPro" id="IPR003594">
    <property type="entry name" value="HATPase_dom"/>
</dbReference>
<keyword evidence="7" id="KW-0547">Nucleotide-binding</keyword>
<comment type="catalytic activity">
    <reaction evidence="1">
        <text>ATP + protein L-histidine = ADP + protein N-phospho-L-histidine.</text>
        <dbReference type="EC" id="2.7.13.3"/>
    </reaction>
</comment>
<dbReference type="InterPro" id="IPR003660">
    <property type="entry name" value="HAMP_dom"/>
</dbReference>
<dbReference type="Pfam" id="PF00672">
    <property type="entry name" value="HAMP"/>
    <property type="match status" value="1"/>
</dbReference>
<dbReference type="SMART" id="SM00387">
    <property type="entry name" value="HATPase_c"/>
    <property type="match status" value="1"/>
</dbReference>
<keyword evidence="10" id="KW-0902">Two-component regulatory system</keyword>
<keyword evidence="13" id="KW-0812">Transmembrane</keyword>
<keyword evidence="11 13" id="KW-0472">Membrane</keyword>
<feature type="domain" description="Histidine kinase" evidence="14">
    <location>
        <begin position="257"/>
        <end position="472"/>
    </location>
</feature>
<dbReference type="InterPro" id="IPR003661">
    <property type="entry name" value="HisK_dim/P_dom"/>
</dbReference>
<gene>
    <name evidence="16" type="ORF">DL897_10735</name>
</gene>
<keyword evidence="8 16" id="KW-0418">Kinase</keyword>
<evidence type="ECO:0000259" key="14">
    <source>
        <dbReference type="PROSITE" id="PS50109"/>
    </source>
</evidence>
<dbReference type="PRINTS" id="PR00344">
    <property type="entry name" value="BCTRLSENSOR"/>
</dbReference>
<dbReference type="GO" id="GO:0005524">
    <property type="term" value="F:ATP binding"/>
    <property type="evidence" value="ECO:0007669"/>
    <property type="project" value="UniProtKB-KW"/>
</dbReference>
<dbReference type="SMART" id="SM00304">
    <property type="entry name" value="HAMP"/>
    <property type="match status" value="1"/>
</dbReference>
<dbReference type="FunFam" id="3.30.565.10:FF:000006">
    <property type="entry name" value="Sensor histidine kinase WalK"/>
    <property type="match status" value="1"/>
</dbReference>
<keyword evidence="13" id="KW-1133">Transmembrane helix</keyword>
<dbReference type="PANTHER" id="PTHR45453:SF3">
    <property type="entry name" value="HISTIDINE KINASE"/>
    <property type="match status" value="1"/>
</dbReference>
<dbReference type="InterPro" id="IPR036890">
    <property type="entry name" value="HATPase_C_sf"/>
</dbReference>
<dbReference type="Proteomes" id="UP000251213">
    <property type="component" value="Unassembled WGS sequence"/>
</dbReference>
<dbReference type="GO" id="GO:0005886">
    <property type="term" value="C:plasma membrane"/>
    <property type="evidence" value="ECO:0007669"/>
    <property type="project" value="UniProtKB-SubCell"/>
</dbReference>
<dbReference type="EMBL" id="QJKK01000005">
    <property type="protein sequence ID" value="RAL24152.1"/>
    <property type="molecule type" value="Genomic_DNA"/>
</dbReference>
<dbReference type="SMART" id="SM00388">
    <property type="entry name" value="HisKA"/>
    <property type="match status" value="1"/>
</dbReference>
<dbReference type="CDD" id="cd06225">
    <property type="entry name" value="HAMP"/>
    <property type="match status" value="1"/>
</dbReference>
<evidence type="ECO:0000256" key="9">
    <source>
        <dbReference type="ARBA" id="ARBA00022840"/>
    </source>
</evidence>
<comment type="caution">
    <text evidence="16">The sequence shown here is derived from an EMBL/GenBank/DDBJ whole genome shotgun (WGS) entry which is preliminary data.</text>
</comment>
<dbReference type="SUPFAM" id="SSF55874">
    <property type="entry name" value="ATPase domain of HSP90 chaperone/DNA topoisomerase II/histidine kinase"/>
    <property type="match status" value="1"/>
</dbReference>
<dbReference type="PANTHER" id="PTHR45453">
    <property type="entry name" value="PHOSPHATE REGULON SENSOR PROTEIN PHOR"/>
    <property type="match status" value="1"/>
</dbReference>
<keyword evidence="6" id="KW-0808">Transferase</keyword>
<evidence type="ECO:0000256" key="6">
    <source>
        <dbReference type="ARBA" id="ARBA00022679"/>
    </source>
</evidence>
<dbReference type="InterPro" id="IPR036097">
    <property type="entry name" value="HisK_dim/P_sf"/>
</dbReference>
<reference evidence="16 17" key="1">
    <citation type="submission" date="2018-06" db="EMBL/GenBank/DDBJ databases">
        <title>Thermoflavimicrobium daqus sp. nov., a thermophilic microbe isolated from Moutai-flavour Daqu.</title>
        <authorList>
            <person name="Wang X."/>
            <person name="Zhou H."/>
        </authorList>
    </citation>
    <scope>NUCLEOTIDE SEQUENCE [LARGE SCALE GENOMIC DNA]</scope>
    <source>
        <strain evidence="16 17">FBKL4.011</strain>
    </source>
</reference>
<evidence type="ECO:0000256" key="5">
    <source>
        <dbReference type="ARBA" id="ARBA00022553"/>
    </source>
</evidence>
<dbReference type="InterPro" id="IPR050351">
    <property type="entry name" value="BphY/WalK/GraS-like"/>
</dbReference>
<dbReference type="EC" id="2.7.13.3" evidence="3"/>
<dbReference type="PROSITE" id="PS50109">
    <property type="entry name" value="HIS_KIN"/>
    <property type="match status" value="1"/>
</dbReference>
<evidence type="ECO:0000256" key="4">
    <source>
        <dbReference type="ARBA" id="ARBA00022475"/>
    </source>
</evidence>
<dbReference type="GO" id="GO:0000155">
    <property type="term" value="F:phosphorelay sensor kinase activity"/>
    <property type="evidence" value="ECO:0007669"/>
    <property type="project" value="InterPro"/>
</dbReference>
<proteinExistence type="predicted"/>
<evidence type="ECO:0000256" key="3">
    <source>
        <dbReference type="ARBA" id="ARBA00012438"/>
    </source>
</evidence>
<evidence type="ECO:0000256" key="10">
    <source>
        <dbReference type="ARBA" id="ARBA00023012"/>
    </source>
</evidence>
<dbReference type="CDD" id="cd00082">
    <property type="entry name" value="HisKA"/>
    <property type="match status" value="1"/>
</dbReference>
<dbReference type="RefSeq" id="WP_113659145.1">
    <property type="nucleotide sequence ID" value="NZ_KZ845667.1"/>
</dbReference>
<dbReference type="GO" id="GO:0004721">
    <property type="term" value="F:phosphoprotein phosphatase activity"/>
    <property type="evidence" value="ECO:0007669"/>
    <property type="project" value="TreeGrafter"/>
</dbReference>
<dbReference type="Pfam" id="PF00512">
    <property type="entry name" value="HisKA"/>
    <property type="match status" value="1"/>
</dbReference>
<evidence type="ECO:0000256" key="1">
    <source>
        <dbReference type="ARBA" id="ARBA00000085"/>
    </source>
</evidence>
<dbReference type="OrthoDB" id="9813151at2"/>
<evidence type="ECO:0000313" key="17">
    <source>
        <dbReference type="Proteomes" id="UP000251213"/>
    </source>
</evidence>
<dbReference type="Gene3D" id="1.10.287.130">
    <property type="match status" value="1"/>
</dbReference>
<reference evidence="16 17" key="2">
    <citation type="submission" date="2018-06" db="EMBL/GenBank/DDBJ databases">
        <authorList>
            <person name="Zhirakovskaya E."/>
        </authorList>
    </citation>
    <scope>NUCLEOTIDE SEQUENCE [LARGE SCALE GENOMIC DNA]</scope>
    <source>
        <strain evidence="16 17">FBKL4.011</strain>
    </source>
</reference>
<keyword evidence="5" id="KW-0597">Phosphoprotein</keyword>
<keyword evidence="4" id="KW-1003">Cell membrane</keyword>
<evidence type="ECO:0000259" key="15">
    <source>
        <dbReference type="PROSITE" id="PS50885"/>
    </source>
</evidence>
<feature type="transmembrane region" description="Helical" evidence="13">
    <location>
        <begin position="155"/>
        <end position="175"/>
    </location>
</feature>
<feature type="coiled-coil region" evidence="12">
    <location>
        <begin position="216"/>
        <end position="250"/>
    </location>
</feature>
<dbReference type="GO" id="GO:0016036">
    <property type="term" value="P:cellular response to phosphate starvation"/>
    <property type="evidence" value="ECO:0007669"/>
    <property type="project" value="TreeGrafter"/>
</dbReference>
<dbReference type="InterPro" id="IPR004358">
    <property type="entry name" value="Sig_transdc_His_kin-like_C"/>
</dbReference>
<evidence type="ECO:0000313" key="16">
    <source>
        <dbReference type="EMBL" id="RAL24152.1"/>
    </source>
</evidence>
<keyword evidence="12" id="KW-0175">Coiled coil</keyword>
<evidence type="ECO:0000256" key="12">
    <source>
        <dbReference type="SAM" id="Coils"/>
    </source>
</evidence>
<evidence type="ECO:0000256" key="7">
    <source>
        <dbReference type="ARBA" id="ARBA00022741"/>
    </source>
</evidence>
<dbReference type="SUPFAM" id="SSF47384">
    <property type="entry name" value="Homodimeric domain of signal transducing histidine kinase"/>
    <property type="match status" value="1"/>
</dbReference>
<dbReference type="PROSITE" id="PS50885">
    <property type="entry name" value="HAMP"/>
    <property type="match status" value="1"/>
</dbReference>
<accession>A0A364K467</accession>
<evidence type="ECO:0000256" key="8">
    <source>
        <dbReference type="ARBA" id="ARBA00022777"/>
    </source>
</evidence>
<evidence type="ECO:0000256" key="13">
    <source>
        <dbReference type="SAM" id="Phobius"/>
    </source>
</evidence>
<name>A0A364K467_9BACL</name>
<evidence type="ECO:0000256" key="2">
    <source>
        <dbReference type="ARBA" id="ARBA00004651"/>
    </source>
</evidence>
<dbReference type="AlphaFoldDB" id="A0A364K467"/>
<dbReference type="InterPro" id="IPR005467">
    <property type="entry name" value="His_kinase_dom"/>
</dbReference>
<dbReference type="Gene3D" id="6.10.340.10">
    <property type="match status" value="1"/>
</dbReference>
<dbReference type="Pfam" id="PF02518">
    <property type="entry name" value="HATPase_c"/>
    <property type="match status" value="1"/>
</dbReference>
<protein>
    <recommendedName>
        <fullName evidence="3">histidine kinase</fullName>
        <ecNumber evidence="3">2.7.13.3</ecNumber>
    </recommendedName>
</protein>